<evidence type="ECO:0000256" key="6">
    <source>
        <dbReference type="ARBA" id="ARBA00023136"/>
    </source>
</evidence>
<feature type="transmembrane region" description="Helical" evidence="7">
    <location>
        <begin position="227"/>
        <end position="248"/>
    </location>
</feature>
<dbReference type="InterPro" id="IPR000515">
    <property type="entry name" value="MetI-like"/>
</dbReference>
<dbReference type="InterPro" id="IPR025966">
    <property type="entry name" value="OppC_N"/>
</dbReference>
<name>A0A1G8RBT8_9MICC</name>
<comment type="similarity">
    <text evidence="7">Belongs to the binding-protein-dependent transport system permease family.</text>
</comment>
<dbReference type="Gene3D" id="1.10.3720.10">
    <property type="entry name" value="MetI-like"/>
    <property type="match status" value="1"/>
</dbReference>
<evidence type="ECO:0000313" key="10">
    <source>
        <dbReference type="Proteomes" id="UP000182130"/>
    </source>
</evidence>
<keyword evidence="4 7" id="KW-0812">Transmembrane</keyword>
<organism evidence="9 10">
    <name type="scientific">Arthrobacter cupressi</name>
    <dbReference type="NCBI Taxonomy" id="1045773"/>
    <lineage>
        <taxon>Bacteria</taxon>
        <taxon>Bacillati</taxon>
        <taxon>Actinomycetota</taxon>
        <taxon>Actinomycetes</taxon>
        <taxon>Micrococcales</taxon>
        <taxon>Micrococcaceae</taxon>
        <taxon>Arthrobacter</taxon>
    </lineage>
</organism>
<keyword evidence="3" id="KW-1003">Cell membrane</keyword>
<evidence type="ECO:0000256" key="8">
    <source>
        <dbReference type="SAM" id="MobiDB-lite"/>
    </source>
</evidence>
<feature type="compositionally biased region" description="Low complexity" evidence="8">
    <location>
        <begin position="18"/>
        <end position="37"/>
    </location>
</feature>
<dbReference type="RefSeq" id="WP_245679836.1">
    <property type="nucleotide sequence ID" value="NZ_FNEI01000007.1"/>
</dbReference>
<dbReference type="GO" id="GO:0071916">
    <property type="term" value="F:dipeptide transmembrane transporter activity"/>
    <property type="evidence" value="ECO:0007669"/>
    <property type="project" value="TreeGrafter"/>
</dbReference>
<reference evidence="10" key="1">
    <citation type="submission" date="2016-10" db="EMBL/GenBank/DDBJ databases">
        <authorList>
            <person name="Varghese N."/>
            <person name="Submissions S."/>
        </authorList>
    </citation>
    <scope>NUCLEOTIDE SEQUENCE [LARGE SCALE GENOMIC DNA]</scope>
    <source>
        <strain evidence="10">CGMCC 1.10783</strain>
    </source>
</reference>
<evidence type="ECO:0000313" key="9">
    <source>
        <dbReference type="EMBL" id="SDJ14401.1"/>
    </source>
</evidence>
<dbReference type="Pfam" id="PF12911">
    <property type="entry name" value="OppC_N"/>
    <property type="match status" value="1"/>
</dbReference>
<dbReference type="GO" id="GO:0005886">
    <property type="term" value="C:plasma membrane"/>
    <property type="evidence" value="ECO:0007669"/>
    <property type="project" value="UniProtKB-SubCell"/>
</dbReference>
<feature type="transmembrane region" description="Helical" evidence="7">
    <location>
        <begin position="179"/>
        <end position="196"/>
    </location>
</feature>
<keyword evidence="6 7" id="KW-0472">Membrane</keyword>
<gene>
    <name evidence="9" type="ORF">SAMN05216555_107155</name>
</gene>
<feature type="transmembrane region" description="Helical" evidence="7">
    <location>
        <begin position="284"/>
        <end position="308"/>
    </location>
</feature>
<dbReference type="CDD" id="cd06261">
    <property type="entry name" value="TM_PBP2"/>
    <property type="match status" value="1"/>
</dbReference>
<feature type="region of interest" description="Disordered" evidence="8">
    <location>
        <begin position="1"/>
        <end position="39"/>
    </location>
</feature>
<keyword evidence="5 7" id="KW-1133">Transmembrane helix</keyword>
<dbReference type="InterPro" id="IPR035906">
    <property type="entry name" value="MetI-like_sf"/>
</dbReference>
<sequence>MTTYIHPSPSAADAAVERPTAAPATGAPAPGAASAPAPRRPRQGLIHGLLTNPKAMVGAAILLVFIALALLAPVLFPGDPSRITDMASLEPSAEHWLGTTAKGQDVMALTIHGARSSLLVGLTVGFASTLVGILVGLASAYFGKFIDEALSLVTNVFLLLPGLPLLVILAAFLPPGLGTVILVLIVTGWAGSARVLRSQALSIRSKDFVAAAVVSGERAGRIMFREILPNMASIVMGTLLACVIYGIGAQAGLEFLGLGDVSTVSWGNNLFWAGNEGALLTGSWWVFVPSGLCIALVAFALALINYAVDEVTNPRLRKIKAAKPAAVVGTTARRSTASEGNTAK</sequence>
<evidence type="ECO:0000256" key="4">
    <source>
        <dbReference type="ARBA" id="ARBA00022692"/>
    </source>
</evidence>
<comment type="subcellular location">
    <subcellularLocation>
        <location evidence="1 7">Cell membrane</location>
        <topology evidence="1 7">Multi-pass membrane protein</topology>
    </subcellularLocation>
</comment>
<evidence type="ECO:0000256" key="2">
    <source>
        <dbReference type="ARBA" id="ARBA00022448"/>
    </source>
</evidence>
<protein>
    <submittedName>
        <fullName evidence="9">Peptide/nickel transport system permease protein</fullName>
    </submittedName>
</protein>
<keyword evidence="10" id="KW-1185">Reference proteome</keyword>
<feature type="transmembrane region" description="Helical" evidence="7">
    <location>
        <begin position="55"/>
        <end position="76"/>
    </location>
</feature>
<dbReference type="PROSITE" id="PS50928">
    <property type="entry name" value="ABC_TM1"/>
    <property type="match status" value="1"/>
</dbReference>
<dbReference type="PANTHER" id="PTHR43386:SF1">
    <property type="entry name" value="D,D-DIPEPTIDE TRANSPORT SYSTEM PERMEASE PROTEIN DDPC-RELATED"/>
    <property type="match status" value="1"/>
</dbReference>
<dbReference type="PANTHER" id="PTHR43386">
    <property type="entry name" value="OLIGOPEPTIDE TRANSPORT SYSTEM PERMEASE PROTEIN APPC"/>
    <property type="match status" value="1"/>
</dbReference>
<evidence type="ECO:0000256" key="1">
    <source>
        <dbReference type="ARBA" id="ARBA00004651"/>
    </source>
</evidence>
<accession>A0A1G8RBT8</accession>
<evidence type="ECO:0000256" key="5">
    <source>
        <dbReference type="ARBA" id="ARBA00022989"/>
    </source>
</evidence>
<feature type="transmembrane region" description="Helical" evidence="7">
    <location>
        <begin position="118"/>
        <end position="142"/>
    </location>
</feature>
<feature type="transmembrane region" description="Helical" evidence="7">
    <location>
        <begin position="149"/>
        <end position="173"/>
    </location>
</feature>
<evidence type="ECO:0000256" key="7">
    <source>
        <dbReference type="RuleBase" id="RU363032"/>
    </source>
</evidence>
<evidence type="ECO:0000256" key="3">
    <source>
        <dbReference type="ARBA" id="ARBA00022475"/>
    </source>
</evidence>
<dbReference type="InterPro" id="IPR050366">
    <property type="entry name" value="BP-dependent_transpt_permease"/>
</dbReference>
<keyword evidence="2 7" id="KW-0813">Transport</keyword>
<dbReference type="STRING" id="1045773.SAMN05216555_107155"/>
<dbReference type="Pfam" id="PF00528">
    <property type="entry name" value="BPD_transp_1"/>
    <property type="match status" value="1"/>
</dbReference>
<dbReference type="Proteomes" id="UP000182130">
    <property type="component" value="Unassembled WGS sequence"/>
</dbReference>
<dbReference type="AlphaFoldDB" id="A0A1G8RBT8"/>
<proteinExistence type="inferred from homology"/>
<dbReference type="SUPFAM" id="SSF161098">
    <property type="entry name" value="MetI-like"/>
    <property type="match status" value="1"/>
</dbReference>
<dbReference type="EMBL" id="FNEI01000007">
    <property type="protein sequence ID" value="SDJ14401.1"/>
    <property type="molecule type" value="Genomic_DNA"/>
</dbReference>